<proteinExistence type="predicted"/>
<dbReference type="InterPro" id="IPR027417">
    <property type="entry name" value="P-loop_NTPase"/>
</dbReference>
<dbReference type="Gene3D" id="3.40.50.300">
    <property type="entry name" value="P-loop containing nucleotide triphosphate hydrolases"/>
    <property type="match status" value="1"/>
</dbReference>
<dbReference type="EMBL" id="CAADFE010000006">
    <property type="protein sequence ID" value="VFJ64506.1"/>
    <property type="molecule type" value="Genomic_DNA"/>
</dbReference>
<dbReference type="SUPFAM" id="SSF52540">
    <property type="entry name" value="P-loop containing nucleoside triphosphate hydrolases"/>
    <property type="match status" value="1"/>
</dbReference>
<gene>
    <name evidence="2" type="ORF">BECKFW1821C_GA0114237_10066</name>
</gene>
<name>A0A450TCI6_9GAMM</name>
<accession>A0A450TCI6</accession>
<feature type="region of interest" description="Disordered" evidence="1">
    <location>
        <begin position="1"/>
        <end position="43"/>
    </location>
</feature>
<evidence type="ECO:0000256" key="1">
    <source>
        <dbReference type="SAM" id="MobiDB-lite"/>
    </source>
</evidence>
<sequence>MRAVAPAGWAKERKRRAHLPDDDGHDAKSAFAHPTLDGFPPPPQYHFHGRVQELLELERAFRKHPAVLLHAMGGMGKTALAREAAH</sequence>
<reference evidence="2" key="1">
    <citation type="submission" date="2019-02" db="EMBL/GenBank/DDBJ databases">
        <authorList>
            <person name="Gruber-Vodicka R. H."/>
            <person name="Seah K. B. B."/>
        </authorList>
    </citation>
    <scope>NUCLEOTIDE SEQUENCE</scope>
    <source>
        <strain evidence="2">BECK_BZ131</strain>
    </source>
</reference>
<protein>
    <recommendedName>
        <fullName evidence="3">AAA ATPase domain-containing protein</fullName>
    </recommendedName>
</protein>
<feature type="compositionally biased region" description="Basic and acidic residues" evidence="1">
    <location>
        <begin position="18"/>
        <end position="28"/>
    </location>
</feature>
<dbReference type="AlphaFoldDB" id="A0A450TCI6"/>
<evidence type="ECO:0008006" key="3">
    <source>
        <dbReference type="Google" id="ProtNLM"/>
    </source>
</evidence>
<evidence type="ECO:0000313" key="2">
    <source>
        <dbReference type="EMBL" id="VFJ64506.1"/>
    </source>
</evidence>
<organism evidence="2">
    <name type="scientific">Candidatus Kentrum sp. FW</name>
    <dbReference type="NCBI Taxonomy" id="2126338"/>
    <lineage>
        <taxon>Bacteria</taxon>
        <taxon>Pseudomonadati</taxon>
        <taxon>Pseudomonadota</taxon>
        <taxon>Gammaproteobacteria</taxon>
        <taxon>Candidatus Kentrum</taxon>
    </lineage>
</organism>